<keyword evidence="4" id="KW-1185">Reference proteome</keyword>
<evidence type="ECO:0000313" key="3">
    <source>
        <dbReference type="EnsemblMetazoa" id="G20779.2:cds"/>
    </source>
</evidence>
<organism evidence="3 4">
    <name type="scientific">Magallana gigas</name>
    <name type="common">Pacific oyster</name>
    <name type="synonym">Crassostrea gigas</name>
    <dbReference type="NCBI Taxonomy" id="29159"/>
    <lineage>
        <taxon>Eukaryota</taxon>
        <taxon>Metazoa</taxon>
        <taxon>Spiralia</taxon>
        <taxon>Lophotrochozoa</taxon>
        <taxon>Mollusca</taxon>
        <taxon>Bivalvia</taxon>
        <taxon>Autobranchia</taxon>
        <taxon>Pteriomorphia</taxon>
        <taxon>Ostreida</taxon>
        <taxon>Ostreoidea</taxon>
        <taxon>Ostreidae</taxon>
        <taxon>Magallana</taxon>
    </lineage>
</organism>
<evidence type="ECO:0000256" key="2">
    <source>
        <dbReference type="ARBA" id="ARBA00040939"/>
    </source>
</evidence>
<reference evidence="3" key="1">
    <citation type="submission" date="2022-08" db="UniProtKB">
        <authorList>
            <consortium name="EnsemblMetazoa"/>
        </authorList>
    </citation>
    <scope>IDENTIFICATION</scope>
    <source>
        <strain evidence="3">05x7-T-G4-1.051#20</strain>
    </source>
</reference>
<dbReference type="EnsemblMetazoa" id="G20779.2">
    <property type="protein sequence ID" value="G20779.2:cds"/>
    <property type="gene ID" value="G20779"/>
</dbReference>
<name>A0A8W8JSS8_MAGGI</name>
<dbReference type="Proteomes" id="UP000005408">
    <property type="component" value="Unassembled WGS sequence"/>
</dbReference>
<comment type="similarity">
    <text evidence="1">Belongs to the PREY family.</text>
</comment>
<dbReference type="Pfam" id="PF03966">
    <property type="entry name" value="Trm112p"/>
    <property type="match status" value="1"/>
</dbReference>
<accession>A0A8W8JSS8</accession>
<dbReference type="PANTHER" id="PTHR33505:SF4">
    <property type="entry name" value="PROTEIN PREY, MITOCHONDRIAL"/>
    <property type="match status" value="1"/>
</dbReference>
<dbReference type="HAMAP" id="MF_01187">
    <property type="entry name" value="UPF0434"/>
    <property type="match status" value="1"/>
</dbReference>
<evidence type="ECO:0000256" key="1">
    <source>
        <dbReference type="ARBA" id="ARBA00038479"/>
    </source>
</evidence>
<dbReference type="SUPFAM" id="SSF158997">
    <property type="entry name" value="Trm112p-like"/>
    <property type="match status" value="1"/>
</dbReference>
<evidence type="ECO:0000313" key="4">
    <source>
        <dbReference type="Proteomes" id="UP000005408"/>
    </source>
</evidence>
<protein>
    <recommendedName>
        <fullName evidence="2">Protein preY, mitochondrial</fullName>
    </recommendedName>
</protein>
<sequence length="112" mass="12832">MIPGGFIAKNDFSRIINFTWTRTEFNKFSTARFSTSLFYNTPFDETILEVLVCPVSKKPLRYDKEKNELVCEESGIAYPIVDGIPNLVPQDARIINKDTVDRNESPPKTQNK</sequence>
<dbReference type="Gene3D" id="2.20.25.10">
    <property type="match status" value="1"/>
</dbReference>
<proteinExistence type="inferred from homology"/>
<dbReference type="InterPro" id="IPR005651">
    <property type="entry name" value="Trm112-like"/>
</dbReference>
<dbReference type="PANTHER" id="PTHR33505">
    <property type="entry name" value="ZGC:162634"/>
    <property type="match status" value="1"/>
</dbReference>
<dbReference type="AlphaFoldDB" id="A0A8W8JSS8"/>